<dbReference type="PANTHER" id="PTHR42769">
    <property type="entry name" value="SUPEROXIDE DISMUTASE"/>
    <property type="match status" value="1"/>
</dbReference>
<evidence type="ECO:0000256" key="5">
    <source>
        <dbReference type="ARBA" id="ARBA00023002"/>
    </source>
</evidence>
<comment type="catalytic activity">
    <reaction evidence="7">
        <text>2 superoxide + 2 H(+) = H2O2 + O2</text>
        <dbReference type="Rhea" id="RHEA:20696"/>
        <dbReference type="ChEBI" id="CHEBI:15378"/>
        <dbReference type="ChEBI" id="CHEBI:15379"/>
        <dbReference type="ChEBI" id="CHEBI:16240"/>
        <dbReference type="ChEBI" id="CHEBI:18421"/>
        <dbReference type="EC" id="1.15.1.1"/>
    </reaction>
</comment>
<comment type="similarity">
    <text evidence="1">Belongs to the iron/manganese superoxide dismutase family.</text>
</comment>
<evidence type="ECO:0000256" key="4">
    <source>
        <dbReference type="ARBA" id="ARBA00022723"/>
    </source>
</evidence>
<accession>A0A645AXM7</accession>
<gene>
    <name evidence="10" type="primary">sodB_17</name>
    <name evidence="10" type="ORF">SDC9_104736</name>
</gene>
<evidence type="ECO:0000256" key="1">
    <source>
        <dbReference type="ARBA" id="ARBA00008714"/>
    </source>
</evidence>
<evidence type="ECO:0000256" key="3">
    <source>
        <dbReference type="ARBA" id="ARBA00014767"/>
    </source>
</evidence>
<dbReference type="Pfam" id="PF02777">
    <property type="entry name" value="Sod_Fe_C"/>
    <property type="match status" value="1"/>
</dbReference>
<dbReference type="GO" id="GO:0005737">
    <property type="term" value="C:cytoplasm"/>
    <property type="evidence" value="ECO:0007669"/>
    <property type="project" value="UniProtKB-ARBA"/>
</dbReference>
<dbReference type="Gene3D" id="1.10.287.990">
    <property type="entry name" value="Fe,Mn superoxide dismutase (SOD) domain"/>
    <property type="match status" value="1"/>
</dbReference>
<dbReference type="EC" id="1.15.1.1" evidence="2"/>
<dbReference type="PRINTS" id="PR01703">
    <property type="entry name" value="MNSODISMTASE"/>
</dbReference>
<dbReference type="Gene3D" id="3.55.40.20">
    <property type="entry name" value="Iron/manganese superoxide dismutase, C-terminal domain"/>
    <property type="match status" value="1"/>
</dbReference>
<keyword evidence="4" id="KW-0479">Metal-binding</keyword>
<protein>
    <recommendedName>
        <fullName evidence="3">Superoxide dismutase [Fe]</fullName>
        <ecNumber evidence="2">1.15.1.1</ecNumber>
    </recommendedName>
</protein>
<dbReference type="SUPFAM" id="SSF54719">
    <property type="entry name" value="Fe,Mn superoxide dismutase (SOD), C-terminal domain"/>
    <property type="match status" value="1"/>
</dbReference>
<evidence type="ECO:0000256" key="7">
    <source>
        <dbReference type="ARBA" id="ARBA00049204"/>
    </source>
</evidence>
<dbReference type="InterPro" id="IPR001189">
    <property type="entry name" value="Mn/Fe_SOD"/>
</dbReference>
<evidence type="ECO:0000256" key="2">
    <source>
        <dbReference type="ARBA" id="ARBA00012682"/>
    </source>
</evidence>
<evidence type="ECO:0000259" key="8">
    <source>
        <dbReference type="Pfam" id="PF00081"/>
    </source>
</evidence>
<dbReference type="FunFam" id="3.55.40.20:FF:000001">
    <property type="entry name" value="Superoxide dismutase"/>
    <property type="match status" value="1"/>
</dbReference>
<dbReference type="InterPro" id="IPR019832">
    <property type="entry name" value="Mn/Fe_SOD_C"/>
</dbReference>
<evidence type="ECO:0000313" key="10">
    <source>
        <dbReference type="EMBL" id="MPM57907.1"/>
    </source>
</evidence>
<dbReference type="PANTHER" id="PTHR42769:SF3">
    <property type="entry name" value="SUPEROXIDE DISMUTASE [FE] 2, CHLOROPLASTIC"/>
    <property type="match status" value="1"/>
</dbReference>
<comment type="caution">
    <text evidence="10">The sequence shown here is derived from an EMBL/GenBank/DDBJ whole genome shotgun (WGS) entry which is preliminary data.</text>
</comment>
<dbReference type="SUPFAM" id="SSF46609">
    <property type="entry name" value="Fe,Mn superoxide dismutase (SOD), N-terminal domain"/>
    <property type="match status" value="1"/>
</dbReference>
<name>A0A645AXM7_9ZZZZ</name>
<dbReference type="AlphaFoldDB" id="A0A645AXM7"/>
<dbReference type="FunFam" id="1.10.287.990:FF:000002">
    <property type="entry name" value="Superoxide dismutase"/>
    <property type="match status" value="1"/>
</dbReference>
<feature type="domain" description="Manganese/iron superoxide dismutase C-terminal" evidence="9">
    <location>
        <begin position="89"/>
        <end position="190"/>
    </location>
</feature>
<proteinExistence type="inferred from homology"/>
<evidence type="ECO:0000256" key="6">
    <source>
        <dbReference type="ARBA" id="ARBA00023004"/>
    </source>
</evidence>
<reference evidence="10" key="1">
    <citation type="submission" date="2019-08" db="EMBL/GenBank/DDBJ databases">
        <authorList>
            <person name="Kucharzyk K."/>
            <person name="Murdoch R.W."/>
            <person name="Higgins S."/>
            <person name="Loffler F."/>
        </authorList>
    </citation>
    <scope>NUCLEOTIDE SEQUENCE</scope>
</reference>
<keyword evidence="5 10" id="KW-0560">Oxidoreductase</keyword>
<keyword evidence="6" id="KW-0408">Iron</keyword>
<dbReference type="InterPro" id="IPR019831">
    <property type="entry name" value="Mn/Fe_SOD_N"/>
</dbReference>
<feature type="domain" description="Manganese/iron superoxide dismutase N-terminal" evidence="8">
    <location>
        <begin position="3"/>
        <end position="80"/>
    </location>
</feature>
<dbReference type="InterPro" id="IPR036324">
    <property type="entry name" value="Mn/Fe_SOD_N_sf"/>
</dbReference>
<sequence>MNFQLPVLPYAKDALEPVIGMGTIEYHHGKHHLAYVNNLNNLIKGTAFEQMSLEEIILKSEGAIFNNAAQVWNHTFYFYSFKQGGGGVPKGGLAKAIENQWGSFEHFVKEFNAAALSLFGSGWAWLAKESNGNLVILKESNAGTPLTKGMTPILTFDVWEHAYYLDYQNRRGDYLSSLWGIIDWDAVSARY</sequence>
<evidence type="ECO:0000259" key="9">
    <source>
        <dbReference type="Pfam" id="PF02777"/>
    </source>
</evidence>
<dbReference type="InterPro" id="IPR019833">
    <property type="entry name" value="Mn/Fe_SOD_BS"/>
</dbReference>
<organism evidence="10">
    <name type="scientific">bioreactor metagenome</name>
    <dbReference type="NCBI Taxonomy" id="1076179"/>
    <lineage>
        <taxon>unclassified sequences</taxon>
        <taxon>metagenomes</taxon>
        <taxon>ecological metagenomes</taxon>
    </lineage>
</organism>
<dbReference type="EMBL" id="VSSQ01016503">
    <property type="protein sequence ID" value="MPM57907.1"/>
    <property type="molecule type" value="Genomic_DNA"/>
</dbReference>
<dbReference type="Pfam" id="PF00081">
    <property type="entry name" value="Sod_Fe_N"/>
    <property type="match status" value="1"/>
</dbReference>
<dbReference type="PIRSF" id="PIRSF000349">
    <property type="entry name" value="SODismutase"/>
    <property type="match status" value="1"/>
</dbReference>
<dbReference type="InterPro" id="IPR036314">
    <property type="entry name" value="SOD_C_sf"/>
</dbReference>
<dbReference type="PROSITE" id="PS00088">
    <property type="entry name" value="SOD_MN"/>
    <property type="match status" value="1"/>
</dbReference>
<dbReference type="GO" id="GO:0004784">
    <property type="term" value="F:superoxide dismutase activity"/>
    <property type="evidence" value="ECO:0007669"/>
    <property type="project" value="UniProtKB-EC"/>
</dbReference>
<dbReference type="GO" id="GO:0046872">
    <property type="term" value="F:metal ion binding"/>
    <property type="evidence" value="ECO:0007669"/>
    <property type="project" value="UniProtKB-KW"/>
</dbReference>